<dbReference type="AlphaFoldDB" id="X0V0V0"/>
<accession>X0V0V0</accession>
<keyword evidence="1" id="KW-0472">Membrane</keyword>
<feature type="transmembrane region" description="Helical" evidence="1">
    <location>
        <begin position="29"/>
        <end position="52"/>
    </location>
</feature>
<proteinExistence type="predicted"/>
<organism evidence="2">
    <name type="scientific">marine sediment metagenome</name>
    <dbReference type="NCBI Taxonomy" id="412755"/>
    <lineage>
        <taxon>unclassified sequences</taxon>
        <taxon>metagenomes</taxon>
        <taxon>ecological metagenomes</taxon>
    </lineage>
</organism>
<name>X0V0V0_9ZZZZ</name>
<keyword evidence="1" id="KW-1133">Transmembrane helix</keyword>
<gene>
    <name evidence="2" type="ORF">S01H1_44993</name>
</gene>
<protein>
    <submittedName>
        <fullName evidence="2">Uncharacterized protein</fullName>
    </submittedName>
</protein>
<evidence type="ECO:0000313" key="2">
    <source>
        <dbReference type="EMBL" id="GAG11729.1"/>
    </source>
</evidence>
<feature type="non-terminal residue" evidence="2">
    <location>
        <position position="1"/>
    </location>
</feature>
<sequence>SACHRDGGRLQKIAGIYIPGRDTFTLVEWLGWGMVLVTLVGILAHGLIRFAVNGKGLKP</sequence>
<dbReference type="EMBL" id="BARS01028723">
    <property type="protein sequence ID" value="GAG11729.1"/>
    <property type="molecule type" value="Genomic_DNA"/>
</dbReference>
<reference evidence="2" key="1">
    <citation type="journal article" date="2014" name="Front. Microbiol.">
        <title>High frequency of phylogenetically diverse reductive dehalogenase-homologous genes in deep subseafloor sedimentary metagenomes.</title>
        <authorList>
            <person name="Kawai M."/>
            <person name="Futagami T."/>
            <person name="Toyoda A."/>
            <person name="Takaki Y."/>
            <person name="Nishi S."/>
            <person name="Hori S."/>
            <person name="Arai W."/>
            <person name="Tsubouchi T."/>
            <person name="Morono Y."/>
            <person name="Uchiyama I."/>
            <person name="Ito T."/>
            <person name="Fujiyama A."/>
            <person name="Inagaki F."/>
            <person name="Takami H."/>
        </authorList>
    </citation>
    <scope>NUCLEOTIDE SEQUENCE</scope>
    <source>
        <strain evidence="2">Expedition CK06-06</strain>
    </source>
</reference>
<comment type="caution">
    <text evidence="2">The sequence shown here is derived from an EMBL/GenBank/DDBJ whole genome shotgun (WGS) entry which is preliminary data.</text>
</comment>
<evidence type="ECO:0000256" key="1">
    <source>
        <dbReference type="SAM" id="Phobius"/>
    </source>
</evidence>
<keyword evidence="1" id="KW-0812">Transmembrane</keyword>